<accession>A0ACC1N4C4</accession>
<dbReference type="Proteomes" id="UP001144978">
    <property type="component" value="Unassembled WGS sequence"/>
</dbReference>
<proteinExistence type="predicted"/>
<comment type="caution">
    <text evidence="1">The sequence shown here is derived from an EMBL/GenBank/DDBJ whole genome shotgun (WGS) entry which is preliminary data.</text>
</comment>
<evidence type="ECO:0000313" key="1">
    <source>
        <dbReference type="EMBL" id="KAJ2974097.1"/>
    </source>
</evidence>
<name>A0ACC1N4C4_9APHY</name>
<dbReference type="EMBL" id="JANSHE010004875">
    <property type="protein sequence ID" value="KAJ2974097.1"/>
    <property type="molecule type" value="Genomic_DNA"/>
</dbReference>
<organism evidence="1 2">
    <name type="scientific">Trametes sanguinea</name>
    <dbReference type="NCBI Taxonomy" id="158606"/>
    <lineage>
        <taxon>Eukaryota</taxon>
        <taxon>Fungi</taxon>
        <taxon>Dikarya</taxon>
        <taxon>Basidiomycota</taxon>
        <taxon>Agaricomycotina</taxon>
        <taxon>Agaricomycetes</taxon>
        <taxon>Polyporales</taxon>
        <taxon>Polyporaceae</taxon>
        <taxon>Trametes</taxon>
    </lineage>
</organism>
<gene>
    <name evidence="1" type="ORF">NUW54_g11945</name>
</gene>
<reference evidence="1" key="1">
    <citation type="submission" date="2022-08" db="EMBL/GenBank/DDBJ databases">
        <title>Genome Sequence of Pycnoporus sanguineus.</title>
        <authorList>
            <person name="Buettner E."/>
        </authorList>
    </citation>
    <scope>NUCLEOTIDE SEQUENCE</scope>
    <source>
        <strain evidence="1">CG-C14</strain>
    </source>
</reference>
<sequence length="268" mass="30207">MQPEHRTTELLTPTIPPCKPIVQVESAESAPAQSSPPESDTGPAEDELSALWERLQSNESLLMHITENNEGVDLIKELKGRYSEDPFYKVIMDQPCHYKNFSCEDGKPNNQRLYGLLNPLKVPHAPWKVIGIGFVGPLPESKNWNSSYDSITVIIDLLTGKVHLVPSRTNYTARQVAELVFEEVYKHHSMPKAIVSDWDSLITSTFWTHLHQLVGVELQKSSVYHPESDSYTERANCTVTQMLRQCVGPSQRDWVAKLPAIEFAVNIA</sequence>
<protein>
    <submittedName>
        <fullName evidence="1">Uncharacterized protein</fullName>
    </submittedName>
</protein>
<evidence type="ECO:0000313" key="2">
    <source>
        <dbReference type="Proteomes" id="UP001144978"/>
    </source>
</evidence>
<keyword evidence="2" id="KW-1185">Reference proteome</keyword>